<dbReference type="PROSITE" id="PS51257">
    <property type="entry name" value="PROKAR_LIPOPROTEIN"/>
    <property type="match status" value="1"/>
</dbReference>
<dbReference type="Gene3D" id="2.60.40.10">
    <property type="entry name" value="Immunoglobulins"/>
    <property type="match status" value="1"/>
</dbReference>
<dbReference type="GO" id="GO:0016787">
    <property type="term" value="F:hydrolase activity"/>
    <property type="evidence" value="ECO:0007669"/>
    <property type="project" value="UniProtKB-KW"/>
</dbReference>
<dbReference type="Gene3D" id="3.20.20.80">
    <property type="entry name" value="Glycosidases"/>
    <property type="match status" value="1"/>
</dbReference>
<name>A0ABV5J5D1_9BACT</name>
<accession>A0ABV5J5D1</accession>
<organism evidence="3 4">
    <name type="scientific">Echinicola jeungdonensis</name>
    <dbReference type="NCBI Taxonomy" id="709343"/>
    <lineage>
        <taxon>Bacteria</taxon>
        <taxon>Pseudomonadati</taxon>
        <taxon>Bacteroidota</taxon>
        <taxon>Cytophagia</taxon>
        <taxon>Cytophagales</taxon>
        <taxon>Cyclobacteriaceae</taxon>
        <taxon>Echinicola</taxon>
    </lineage>
</organism>
<reference evidence="3 4" key="1">
    <citation type="submission" date="2024-09" db="EMBL/GenBank/DDBJ databases">
        <authorList>
            <person name="Sun Q."/>
            <person name="Mori K."/>
        </authorList>
    </citation>
    <scope>NUCLEOTIDE SEQUENCE [LARGE SCALE GENOMIC DNA]</scope>
    <source>
        <strain evidence="3 4">CECT 7682</strain>
    </source>
</reference>
<evidence type="ECO:0000256" key="1">
    <source>
        <dbReference type="ARBA" id="ARBA00010837"/>
    </source>
</evidence>
<dbReference type="Pfam" id="PF13199">
    <property type="entry name" value="Glyco_hydro_66"/>
    <property type="match status" value="1"/>
</dbReference>
<dbReference type="InterPro" id="IPR017853">
    <property type="entry name" value="GH"/>
</dbReference>
<dbReference type="SUPFAM" id="SSF51445">
    <property type="entry name" value="(Trans)glycosidases"/>
    <property type="match status" value="1"/>
</dbReference>
<dbReference type="InterPro" id="IPR013780">
    <property type="entry name" value="Glyco_hydro_b"/>
</dbReference>
<dbReference type="InterPro" id="IPR013783">
    <property type="entry name" value="Ig-like_fold"/>
</dbReference>
<evidence type="ECO:0000256" key="2">
    <source>
        <dbReference type="ARBA" id="ARBA00022729"/>
    </source>
</evidence>
<dbReference type="InterPro" id="IPR025092">
    <property type="entry name" value="Glyco_hydro_66"/>
</dbReference>
<proteinExistence type="inferred from homology"/>
<dbReference type="CDD" id="cd14745">
    <property type="entry name" value="GH66"/>
    <property type="match status" value="1"/>
</dbReference>
<comment type="similarity">
    <text evidence="1">Belongs to the glycosyl hydrolase 66 family.</text>
</comment>
<sequence>MKKTKIMTGLIGVLLILSLGCNNKEEPRPDSVDKGEQITLDITTNKAKYNPGETIAFRIQGDVPSNSKVSYTLLGKVVEENPLSSKNWEWTAPETDFKGYLVKITRPDENGGEEVLASVGVDVSSDWTRFPRYGFLSKFPQMNEEEVGEVITNLNRYHINGLQFYDWHYQHHRPLAGSAEDPEPVWRDIINREIYFSTVEEYISKAHDRGMKAMFYNLIFGAMKTAEQDGVSPGWFLYTDPNHQQKDLHPLPQPPFVSDIFLLDPSNSSWQDYLIQENQEVYEALPFDGFHMDQLGKRNKALYTYEGNSVQLENTYQPFIEAIKDGHPQKELVLNAVNQYGQDGIGQSETGFLYTEVWGPNDRYEHLAEIIQNNHEYSNGEKNSVLAAYMNYDLADQAGYFNTPAVLLTDAVIFAFGGAHLELGEHMLGKEYFPNNNLQMRKDLKERLVKYYDFMVAYQNLLRDGGSFNDPVVSSYGQVSFGSWPPQAGEVSVVGKEVGDKQVIHLLNFSNATTLNWRDNNGNQAYPQKKENVHVVIQSSKPVQKVWLASPDFNGCSAKELDFKQQGDQVSITLPTLEFWDMLVLE</sequence>
<dbReference type="EMBL" id="JBHMEW010000050">
    <property type="protein sequence ID" value="MFB9211503.1"/>
    <property type="molecule type" value="Genomic_DNA"/>
</dbReference>
<keyword evidence="3" id="KW-0378">Hydrolase</keyword>
<dbReference type="RefSeq" id="WP_379945384.1">
    <property type="nucleotide sequence ID" value="NZ_JBHMEW010000050.1"/>
</dbReference>
<dbReference type="Proteomes" id="UP001589654">
    <property type="component" value="Unassembled WGS sequence"/>
</dbReference>
<evidence type="ECO:0000313" key="4">
    <source>
        <dbReference type="Proteomes" id="UP001589654"/>
    </source>
</evidence>
<keyword evidence="4" id="KW-1185">Reference proteome</keyword>
<evidence type="ECO:0000313" key="3">
    <source>
        <dbReference type="EMBL" id="MFB9211503.1"/>
    </source>
</evidence>
<comment type="caution">
    <text evidence="3">The sequence shown here is derived from an EMBL/GenBank/DDBJ whole genome shotgun (WGS) entry which is preliminary data.</text>
</comment>
<gene>
    <name evidence="3" type="ORF">ACFFUR_06785</name>
</gene>
<dbReference type="Gene3D" id="2.60.40.1180">
    <property type="entry name" value="Golgi alpha-mannosidase II"/>
    <property type="match status" value="1"/>
</dbReference>
<keyword evidence="2" id="KW-0732">Signal</keyword>
<protein>
    <submittedName>
        <fullName evidence="3">Glycoside hydrolase family 66 protein</fullName>
    </submittedName>
</protein>